<reference evidence="3" key="1">
    <citation type="submission" date="2013-09" db="EMBL/GenBank/DDBJ databases">
        <title>The Genome Sequence of Anopheles culicifacies species A.</title>
        <authorList>
            <consortium name="The Broad Institute Genomics Platform"/>
            <person name="Neafsey D.E."/>
            <person name="Besansky N."/>
            <person name="Howell P."/>
            <person name="Walton C."/>
            <person name="Young S.K."/>
            <person name="Zeng Q."/>
            <person name="Gargeya S."/>
            <person name="Fitzgerald M."/>
            <person name="Haas B."/>
            <person name="Abouelleil A."/>
            <person name="Allen A.W."/>
            <person name="Alvarado L."/>
            <person name="Arachchi H.M."/>
            <person name="Berlin A.M."/>
            <person name="Chapman S.B."/>
            <person name="Gainer-Dewar J."/>
            <person name="Goldberg J."/>
            <person name="Griggs A."/>
            <person name="Gujja S."/>
            <person name="Hansen M."/>
            <person name="Howarth C."/>
            <person name="Imamovic A."/>
            <person name="Ireland A."/>
            <person name="Larimer J."/>
            <person name="McCowan C."/>
            <person name="Murphy C."/>
            <person name="Pearson M."/>
            <person name="Poon T.W."/>
            <person name="Priest M."/>
            <person name="Roberts A."/>
            <person name="Saif S."/>
            <person name="Shea T."/>
            <person name="Sisk P."/>
            <person name="Sykes S."/>
            <person name="Wortman J."/>
            <person name="Nusbaum C."/>
            <person name="Birren B."/>
        </authorList>
    </citation>
    <scope>NUCLEOTIDE SEQUENCE [LARGE SCALE GENOMIC DNA]</scope>
    <source>
        <strain evidence="3">A-37</strain>
    </source>
</reference>
<proteinExistence type="predicted"/>
<feature type="region of interest" description="Disordered" evidence="1">
    <location>
        <begin position="120"/>
        <end position="156"/>
    </location>
</feature>
<dbReference type="EMBL" id="AXCM01016276">
    <property type="status" value="NOT_ANNOTATED_CDS"/>
    <property type="molecule type" value="Genomic_DNA"/>
</dbReference>
<feature type="region of interest" description="Disordered" evidence="1">
    <location>
        <begin position="77"/>
        <end position="96"/>
    </location>
</feature>
<keyword evidence="3" id="KW-1185">Reference proteome</keyword>
<dbReference type="Proteomes" id="UP000075883">
    <property type="component" value="Unassembled WGS sequence"/>
</dbReference>
<protein>
    <submittedName>
        <fullName evidence="2">Uncharacterized protein</fullName>
    </submittedName>
</protein>
<evidence type="ECO:0000256" key="1">
    <source>
        <dbReference type="SAM" id="MobiDB-lite"/>
    </source>
</evidence>
<evidence type="ECO:0000313" key="3">
    <source>
        <dbReference type="Proteomes" id="UP000075883"/>
    </source>
</evidence>
<name>A0A182M736_9DIPT</name>
<sequence length="211" mass="21919">MFSFCCSYSRQNLLSSNSCKSNEESCSQSGSAGGGSGSGGGGASGVTGGCSGSGGTGVGGGGSSAGNANGNGSGSGCNTINNQLQRNNSNASNQYMNNQSNKYQQSINITRNNSLSNANQANSSGLCQDLDSSGGQPLLGYHPNQEQPIDDGNGQIVDHHRQQHQGQVQQLLLNRLILLGTPYMEQDIHSNPTNHSHRSQPLVRNITHNHN</sequence>
<evidence type="ECO:0000313" key="2">
    <source>
        <dbReference type="EnsemblMetazoa" id="ACUA011118-PA"/>
    </source>
</evidence>
<dbReference type="AlphaFoldDB" id="A0A182M736"/>
<reference evidence="2" key="2">
    <citation type="submission" date="2020-05" db="UniProtKB">
        <authorList>
            <consortium name="EnsemblMetazoa"/>
        </authorList>
    </citation>
    <scope>IDENTIFICATION</scope>
    <source>
        <strain evidence="2">A-37</strain>
    </source>
</reference>
<feature type="region of interest" description="Disordered" evidence="1">
    <location>
        <begin position="188"/>
        <end position="211"/>
    </location>
</feature>
<dbReference type="EnsemblMetazoa" id="ACUA011118-RA">
    <property type="protein sequence ID" value="ACUA011118-PA"/>
    <property type="gene ID" value="ACUA011118"/>
</dbReference>
<feature type="compositionally biased region" description="Low complexity" evidence="1">
    <location>
        <begin position="87"/>
        <end position="96"/>
    </location>
</feature>
<dbReference type="VEuPathDB" id="VectorBase:ACUA011118"/>
<accession>A0A182M736</accession>
<organism evidence="2 3">
    <name type="scientific">Anopheles culicifacies</name>
    <dbReference type="NCBI Taxonomy" id="139723"/>
    <lineage>
        <taxon>Eukaryota</taxon>
        <taxon>Metazoa</taxon>
        <taxon>Ecdysozoa</taxon>
        <taxon>Arthropoda</taxon>
        <taxon>Hexapoda</taxon>
        <taxon>Insecta</taxon>
        <taxon>Pterygota</taxon>
        <taxon>Neoptera</taxon>
        <taxon>Endopterygota</taxon>
        <taxon>Diptera</taxon>
        <taxon>Nematocera</taxon>
        <taxon>Culicoidea</taxon>
        <taxon>Culicidae</taxon>
        <taxon>Anophelinae</taxon>
        <taxon>Anopheles</taxon>
        <taxon>culicifacies species complex</taxon>
    </lineage>
</organism>